<accession>A0ABN9X307</accession>
<dbReference type="PANTHER" id="PTHR34123:SF1">
    <property type="entry name" value="OS04G0578200 PROTEIN"/>
    <property type="match status" value="1"/>
</dbReference>
<protein>
    <submittedName>
        <fullName evidence="2">Uncharacterized protein</fullName>
    </submittedName>
</protein>
<comment type="caution">
    <text evidence="2">The sequence shown here is derived from an EMBL/GenBank/DDBJ whole genome shotgun (WGS) entry which is preliminary data.</text>
</comment>
<dbReference type="SUPFAM" id="SSF54427">
    <property type="entry name" value="NTF2-like"/>
    <property type="match status" value="1"/>
</dbReference>
<proteinExistence type="predicted"/>
<organism evidence="2 3">
    <name type="scientific">Prorocentrum cordatum</name>
    <dbReference type="NCBI Taxonomy" id="2364126"/>
    <lineage>
        <taxon>Eukaryota</taxon>
        <taxon>Sar</taxon>
        <taxon>Alveolata</taxon>
        <taxon>Dinophyceae</taxon>
        <taxon>Prorocentrales</taxon>
        <taxon>Prorocentraceae</taxon>
        <taxon>Prorocentrum</taxon>
    </lineage>
</organism>
<evidence type="ECO:0000256" key="1">
    <source>
        <dbReference type="SAM" id="MobiDB-lite"/>
    </source>
</evidence>
<keyword evidence="3" id="KW-1185">Reference proteome</keyword>
<dbReference type="EMBL" id="CAUYUJ010019793">
    <property type="protein sequence ID" value="CAK0893701.1"/>
    <property type="molecule type" value="Genomic_DNA"/>
</dbReference>
<dbReference type="PANTHER" id="PTHR34123">
    <property type="entry name" value="OS04G0578200 PROTEIN"/>
    <property type="match status" value="1"/>
</dbReference>
<dbReference type="InterPro" id="IPR018790">
    <property type="entry name" value="DUF2358"/>
</dbReference>
<gene>
    <name evidence="2" type="ORF">PCOR1329_LOCUS72959</name>
</gene>
<name>A0ABN9X307_9DINO</name>
<reference evidence="2" key="1">
    <citation type="submission" date="2023-10" db="EMBL/GenBank/DDBJ databases">
        <authorList>
            <person name="Chen Y."/>
            <person name="Shah S."/>
            <person name="Dougan E. K."/>
            <person name="Thang M."/>
            <person name="Chan C."/>
        </authorList>
    </citation>
    <scope>NUCLEOTIDE SEQUENCE [LARGE SCALE GENOMIC DNA]</scope>
</reference>
<dbReference type="Pfam" id="PF10184">
    <property type="entry name" value="DUF2358"/>
    <property type="match status" value="1"/>
</dbReference>
<evidence type="ECO:0000313" key="3">
    <source>
        <dbReference type="Proteomes" id="UP001189429"/>
    </source>
</evidence>
<evidence type="ECO:0000313" key="2">
    <source>
        <dbReference type="EMBL" id="CAK0893701.1"/>
    </source>
</evidence>
<dbReference type="InterPro" id="IPR032710">
    <property type="entry name" value="NTF2-like_dom_sf"/>
</dbReference>
<sequence length="507" mass="53802">MSRALLFGHVLPGVLDEVPNRGNPGLRADLRCTDRDGQWVYLHVAIAHPASQQSLQNYLGFDEWWGVKPSMMEILVDWPRKGLERLSADLAGHLGTLAGDARLGHLSSDPGALTDRSSQVSTEQDDGAGGRALSAALGAAVALGAAGHTVRWGAWAPARPGGRAWLGGQRAPGAPGVPRCAAAANGAAAVADAGVTDGDAAYLEKKEALKKCLAREYRSFFQPFESEFYSEAVTFTDPLNNLEGKEAYGRNVAMLSGESFVGNILFSDGYIDLHSVEDVPGDDRRLRTRWTLGFTFKLLPWAPKALFTGVSEYVIDGDAMVLSQRDYWDTLSLGSGGSYEPEAPLAGAAELVAQLLPRPLRPAAAEEPPAAQRGGWALLRRARDCRVYRTGAAGRVVAVPAPGDEASLEDLERALKRQGLRPGAALRVLPDGRVEEGQAGRPGGAGLGVEVLGPHPWDGEPPPAAPAPYCCAPPGANTQPEPGIPTRRFQTRGGATCTHTCTHKYVC</sequence>
<dbReference type="Proteomes" id="UP001189429">
    <property type="component" value="Unassembled WGS sequence"/>
</dbReference>
<feature type="region of interest" description="Disordered" evidence="1">
    <location>
        <begin position="108"/>
        <end position="128"/>
    </location>
</feature>